<proteinExistence type="predicted"/>
<accession>A0A9X7J5H8</accession>
<reference evidence="2 3" key="1">
    <citation type="submission" date="2018-03" db="EMBL/GenBank/DDBJ databases">
        <title>Genome sequence of Moorella stamsii DSM 26217.</title>
        <authorList>
            <person name="Poehlein A."/>
            <person name="Daniel R."/>
        </authorList>
    </citation>
    <scope>NUCLEOTIDE SEQUENCE [LARGE SCALE GENOMIC DNA]</scope>
    <source>
        <strain evidence="3">DSM 26217</strain>
    </source>
</reference>
<gene>
    <name evidence="2" type="ORF">MOST_01920</name>
</gene>
<evidence type="ECO:0000313" key="2">
    <source>
        <dbReference type="EMBL" id="PRR77595.1"/>
    </source>
</evidence>
<keyword evidence="1" id="KW-0812">Transmembrane</keyword>
<organism evidence="2 3">
    <name type="scientific">Neomoorella stamsii</name>
    <dbReference type="NCBI Taxonomy" id="1266720"/>
    <lineage>
        <taxon>Bacteria</taxon>
        <taxon>Bacillati</taxon>
        <taxon>Bacillota</taxon>
        <taxon>Clostridia</taxon>
        <taxon>Neomoorellales</taxon>
        <taxon>Neomoorellaceae</taxon>
        <taxon>Neomoorella</taxon>
    </lineage>
</organism>
<keyword evidence="1" id="KW-1133">Transmembrane helix</keyword>
<evidence type="ECO:0000313" key="3">
    <source>
        <dbReference type="Proteomes" id="UP000239430"/>
    </source>
</evidence>
<keyword evidence="1" id="KW-0472">Membrane</keyword>
<name>A0A9X7J5H8_9FIRM</name>
<sequence>MTVAETLQLVEVLILFITLVLLITKGEIS</sequence>
<dbReference type="Proteomes" id="UP000239430">
    <property type="component" value="Unassembled WGS sequence"/>
</dbReference>
<dbReference type="AlphaFoldDB" id="A0A9X7J5H8"/>
<comment type="caution">
    <text evidence="2">The sequence shown here is derived from an EMBL/GenBank/DDBJ whole genome shotgun (WGS) entry which is preliminary data.</text>
</comment>
<keyword evidence="3" id="KW-1185">Reference proteome</keyword>
<dbReference type="EMBL" id="PVXL01000007">
    <property type="protein sequence ID" value="PRR77595.1"/>
    <property type="molecule type" value="Genomic_DNA"/>
</dbReference>
<feature type="transmembrane region" description="Helical" evidence="1">
    <location>
        <begin position="6"/>
        <end position="24"/>
    </location>
</feature>
<protein>
    <submittedName>
        <fullName evidence="2">Uncharacterized protein</fullName>
    </submittedName>
</protein>
<evidence type="ECO:0000256" key="1">
    <source>
        <dbReference type="SAM" id="Phobius"/>
    </source>
</evidence>